<dbReference type="CDD" id="cd01767">
    <property type="entry name" value="UBX"/>
    <property type="match status" value="1"/>
</dbReference>
<keyword evidence="5" id="KW-0067">ATP-binding</keyword>
<dbReference type="InterPro" id="IPR050730">
    <property type="entry name" value="UBX_domain-protein"/>
</dbReference>
<dbReference type="GO" id="GO:0006260">
    <property type="term" value="P:DNA replication"/>
    <property type="evidence" value="ECO:0007669"/>
    <property type="project" value="UniProtKB-KW"/>
</dbReference>
<dbReference type="PANTHER" id="PTHR23322">
    <property type="entry name" value="FAS-ASSOCIATED PROTEIN"/>
    <property type="match status" value="1"/>
</dbReference>
<dbReference type="GO" id="GO:0004386">
    <property type="term" value="F:helicase activity"/>
    <property type="evidence" value="ECO:0007669"/>
    <property type="project" value="UniProtKB-KW"/>
</dbReference>
<evidence type="ECO:0000313" key="10">
    <source>
        <dbReference type="Proteomes" id="UP000823749"/>
    </source>
</evidence>
<comment type="caution">
    <text evidence="9">The sequence shown here is derived from an EMBL/GenBank/DDBJ whole genome shotgun (WGS) entry which is preliminary data.</text>
</comment>
<evidence type="ECO:0000256" key="7">
    <source>
        <dbReference type="SAM" id="MobiDB-lite"/>
    </source>
</evidence>
<accession>A0AAV6JQA6</accession>
<dbReference type="PANTHER" id="PTHR23322:SF93">
    <property type="entry name" value="UBX DOMAIN-CONTAINING PROTEIN 8"/>
    <property type="match status" value="1"/>
</dbReference>
<feature type="region of interest" description="Disordered" evidence="7">
    <location>
        <begin position="78"/>
        <end position="124"/>
    </location>
</feature>
<evidence type="ECO:0000313" key="9">
    <source>
        <dbReference type="EMBL" id="KAG5541515.1"/>
    </source>
</evidence>
<dbReference type="GO" id="GO:0043130">
    <property type="term" value="F:ubiquitin binding"/>
    <property type="evidence" value="ECO:0007669"/>
    <property type="project" value="TreeGrafter"/>
</dbReference>
<organism evidence="9 10">
    <name type="scientific">Rhododendron griersonianum</name>
    <dbReference type="NCBI Taxonomy" id="479676"/>
    <lineage>
        <taxon>Eukaryota</taxon>
        <taxon>Viridiplantae</taxon>
        <taxon>Streptophyta</taxon>
        <taxon>Embryophyta</taxon>
        <taxon>Tracheophyta</taxon>
        <taxon>Spermatophyta</taxon>
        <taxon>Magnoliopsida</taxon>
        <taxon>eudicotyledons</taxon>
        <taxon>Gunneridae</taxon>
        <taxon>Pentapetalae</taxon>
        <taxon>asterids</taxon>
        <taxon>Ericales</taxon>
        <taxon>Ericaceae</taxon>
        <taxon>Ericoideae</taxon>
        <taxon>Rhodoreae</taxon>
        <taxon>Rhododendron</taxon>
    </lineage>
</organism>
<name>A0AAV6JQA6_9ERIC</name>
<dbReference type="Pfam" id="PF18263">
    <property type="entry name" value="WHD_MCM6"/>
    <property type="match status" value="1"/>
</dbReference>
<evidence type="ECO:0000256" key="4">
    <source>
        <dbReference type="ARBA" id="ARBA00022786"/>
    </source>
</evidence>
<feature type="compositionally biased region" description="Basic residues" evidence="7">
    <location>
        <begin position="80"/>
        <end position="90"/>
    </location>
</feature>
<dbReference type="SUPFAM" id="SSF54236">
    <property type="entry name" value="Ubiquitin-like"/>
    <property type="match status" value="1"/>
</dbReference>
<dbReference type="Gene3D" id="3.10.20.90">
    <property type="entry name" value="Phosphatidylinositol 3-kinase Catalytic Subunit, Chain A, domain 1"/>
    <property type="match status" value="1"/>
</dbReference>
<feature type="domain" description="UBX" evidence="8">
    <location>
        <begin position="417"/>
        <end position="493"/>
    </location>
</feature>
<dbReference type="GO" id="GO:0005634">
    <property type="term" value="C:nucleus"/>
    <property type="evidence" value="ECO:0007669"/>
    <property type="project" value="UniProtKB-SubCell"/>
</dbReference>
<keyword evidence="5" id="KW-0378">Hydrolase</keyword>
<feature type="compositionally biased region" description="Polar residues" evidence="7">
    <location>
        <begin position="91"/>
        <end position="104"/>
    </location>
</feature>
<dbReference type="InterPro" id="IPR029071">
    <property type="entry name" value="Ubiquitin-like_domsf"/>
</dbReference>
<keyword evidence="6" id="KW-0539">Nucleus</keyword>
<dbReference type="Proteomes" id="UP000823749">
    <property type="component" value="Chromosome 7"/>
</dbReference>
<reference evidence="9" key="1">
    <citation type="submission" date="2020-08" db="EMBL/GenBank/DDBJ databases">
        <title>Plant Genome Project.</title>
        <authorList>
            <person name="Zhang R.-G."/>
        </authorList>
    </citation>
    <scope>NUCLEOTIDE SEQUENCE</scope>
    <source>
        <strain evidence="9">WSP0</strain>
        <tissue evidence="9">Leaf</tissue>
    </source>
</reference>
<keyword evidence="5" id="KW-0347">Helicase</keyword>
<keyword evidence="3" id="KW-0235">DNA replication</keyword>
<dbReference type="EMBL" id="JACTNZ010000007">
    <property type="protein sequence ID" value="KAG5541515.1"/>
    <property type="molecule type" value="Genomic_DNA"/>
</dbReference>
<keyword evidence="10" id="KW-1185">Reference proteome</keyword>
<evidence type="ECO:0000256" key="2">
    <source>
        <dbReference type="ARBA" id="ARBA00008010"/>
    </source>
</evidence>
<keyword evidence="4" id="KW-0833">Ubl conjugation pathway</keyword>
<dbReference type="Pfam" id="PF00789">
    <property type="entry name" value="UBX"/>
    <property type="match status" value="1"/>
</dbReference>
<dbReference type="AlphaFoldDB" id="A0AAV6JQA6"/>
<evidence type="ECO:0000256" key="6">
    <source>
        <dbReference type="ARBA" id="ARBA00023242"/>
    </source>
</evidence>
<comment type="subcellular location">
    <subcellularLocation>
        <location evidence="1">Nucleus</location>
    </subcellularLocation>
</comment>
<evidence type="ECO:0000256" key="5">
    <source>
        <dbReference type="ARBA" id="ARBA00022806"/>
    </source>
</evidence>
<keyword evidence="5" id="KW-0547">Nucleotide-binding</keyword>
<proteinExistence type="inferred from homology"/>
<dbReference type="PROSITE" id="PS50033">
    <property type="entry name" value="UBX"/>
    <property type="match status" value="1"/>
</dbReference>
<gene>
    <name evidence="9" type="ORF">RHGRI_021370</name>
</gene>
<evidence type="ECO:0000256" key="1">
    <source>
        <dbReference type="ARBA" id="ARBA00004123"/>
    </source>
</evidence>
<dbReference type="InterPro" id="IPR001012">
    <property type="entry name" value="UBX_dom"/>
</dbReference>
<comment type="similarity">
    <text evidence="2">Belongs to the MCM family.</text>
</comment>
<evidence type="ECO:0000259" key="8">
    <source>
        <dbReference type="PROSITE" id="PS50033"/>
    </source>
</evidence>
<protein>
    <recommendedName>
        <fullName evidence="8">UBX domain-containing protein</fullName>
    </recommendedName>
</protein>
<dbReference type="InterPro" id="IPR041024">
    <property type="entry name" value="Mcm6_C"/>
</dbReference>
<sequence>MASTGMAFDGGYAFTNEGSTWEIPEATTLVKDKPVEERKRILEAMNMLLRHVKPNYEVAWLNKKINLQCKYSASPSSYKVNRRSVTRPRSKPQNQHTLSIPSFEQPTSFGPPESPPPYTTYPQPLDSFSSSIHPPLPDDERKLVDDISTLKFLENISKSILYVNYFREPIGETVMSSIFIDKLPLLGSAMKKEAMKKLFEDWIVGKWWIPQSGVPNFDNGLSQLIEGERLGTWEIKGKDEDELYLLPLGVVSFEETKLNSTRKKLIDAEKKLDTVKSRHRGGAIADEASKVISVIEVLVGGGLLIVVNDGTQATAEEDGDNNARQDRILALKPNLLGNPCVLSTEYLESVAAALVMRLRQHEETVSRDGTELAGMRQKDLIEWYVSQLKEKNNNTSTEEAAAEVSKGRGVIEEPTSDDENQITIHMRMANGSRDSHRFLKSDKLQSIFDRIDFSVKPGSYRLMRPYTQLAFSDGETALTLNELGFTSKEEVIFVELI</sequence>
<evidence type="ECO:0000256" key="3">
    <source>
        <dbReference type="ARBA" id="ARBA00022705"/>
    </source>
</evidence>